<dbReference type="InterPro" id="IPR016156">
    <property type="entry name" value="FAD/NAD-linked_Rdtase_dimer_sf"/>
</dbReference>
<dbReference type="InterPro" id="IPR004099">
    <property type="entry name" value="Pyr_nucl-diS_OxRdtase_dimer"/>
</dbReference>
<dbReference type="GO" id="GO:0004362">
    <property type="term" value="F:glutathione-disulfide reductase (NADPH) activity"/>
    <property type="evidence" value="ECO:0007669"/>
    <property type="project" value="TreeGrafter"/>
</dbReference>
<dbReference type="Gene3D" id="3.30.390.30">
    <property type="match status" value="1"/>
</dbReference>
<keyword evidence="3" id="KW-0560">Oxidoreductase</keyword>
<name>A0AAJ6NR01_9CYAN</name>
<comment type="cofactor">
    <cofactor evidence="1">
        <name>FAD</name>
        <dbReference type="ChEBI" id="CHEBI:57692"/>
    </cofactor>
</comment>
<evidence type="ECO:0000256" key="4">
    <source>
        <dbReference type="ARBA" id="ARBA00023157"/>
    </source>
</evidence>
<keyword evidence="5" id="KW-0676">Redox-active center</keyword>
<reference evidence="8 9" key="1">
    <citation type="journal article" date="2023" name="Limnol Oceanogr Lett">
        <title>Environmental adaptations by the intertidal Antarctic cyanobacterium Halotia branconii CENA392 as revealed using long-read genome sequencing.</title>
        <authorList>
            <person name="Dextro R.B."/>
            <person name="Delbaje E."/>
            <person name="Freitas P.N.N."/>
            <person name="Geraldes V."/>
            <person name="Pinto E."/>
            <person name="Long P.F."/>
            <person name="Fiore M.F."/>
        </authorList>
    </citation>
    <scope>NUCLEOTIDE SEQUENCE [LARGE SCALE GENOMIC DNA]</scope>
    <source>
        <strain evidence="8 9">CENA392</strain>
    </source>
</reference>
<keyword evidence="9" id="KW-1185">Reference proteome</keyword>
<keyword evidence="6" id="KW-0812">Transmembrane</keyword>
<dbReference type="GO" id="GO:0045454">
    <property type="term" value="P:cell redox homeostasis"/>
    <property type="evidence" value="ECO:0007669"/>
    <property type="project" value="InterPro"/>
</dbReference>
<dbReference type="AlphaFoldDB" id="A0AAJ6NR01"/>
<feature type="domain" description="Pyridine nucleotide-disulphide oxidoreductase dimerisation" evidence="7">
    <location>
        <begin position="4"/>
        <end position="63"/>
    </location>
</feature>
<feature type="transmembrane region" description="Helical" evidence="6">
    <location>
        <begin position="20"/>
        <end position="41"/>
    </location>
</feature>
<keyword evidence="6" id="KW-1133">Transmembrane helix</keyword>
<dbReference type="GO" id="GO:0006749">
    <property type="term" value="P:glutathione metabolic process"/>
    <property type="evidence" value="ECO:0007669"/>
    <property type="project" value="TreeGrafter"/>
</dbReference>
<organism evidence="8 9">
    <name type="scientific">Halotia branconii CENA392</name>
    <dbReference type="NCBI Taxonomy" id="1539056"/>
    <lineage>
        <taxon>Bacteria</taxon>
        <taxon>Bacillati</taxon>
        <taxon>Cyanobacteriota</taxon>
        <taxon>Cyanophyceae</taxon>
        <taxon>Nostocales</taxon>
        <taxon>Nodulariaceae</taxon>
        <taxon>Halotia</taxon>
    </lineage>
</organism>
<dbReference type="SUPFAM" id="SSF55424">
    <property type="entry name" value="FAD/NAD-linked reductases, dimerisation (C-terminal) domain"/>
    <property type="match status" value="1"/>
</dbReference>
<sequence>MGESKQETLLKLVVESESERVVGIYMLGNYAAQIIQMIALAMKAGVTKKNFDSTISINPTVAE</sequence>
<gene>
    <name evidence="8" type="ORF">QI031_25040</name>
</gene>
<evidence type="ECO:0000256" key="5">
    <source>
        <dbReference type="ARBA" id="ARBA00023284"/>
    </source>
</evidence>
<evidence type="ECO:0000256" key="2">
    <source>
        <dbReference type="ARBA" id="ARBA00007532"/>
    </source>
</evidence>
<proteinExistence type="inferred from homology"/>
<dbReference type="Pfam" id="PF02852">
    <property type="entry name" value="Pyr_redox_dim"/>
    <property type="match status" value="1"/>
</dbReference>
<dbReference type="GO" id="GO:0034599">
    <property type="term" value="P:cellular response to oxidative stress"/>
    <property type="evidence" value="ECO:0007669"/>
    <property type="project" value="TreeGrafter"/>
</dbReference>
<dbReference type="Proteomes" id="UP001223520">
    <property type="component" value="Chromosome"/>
</dbReference>
<dbReference type="RefSeq" id="WP_281482302.1">
    <property type="nucleotide sequence ID" value="NZ_CP124543.1"/>
</dbReference>
<dbReference type="PANTHER" id="PTHR42737:SF2">
    <property type="entry name" value="GLUTATHIONE REDUCTASE"/>
    <property type="match status" value="1"/>
</dbReference>
<evidence type="ECO:0000256" key="1">
    <source>
        <dbReference type="ARBA" id="ARBA00001974"/>
    </source>
</evidence>
<keyword evidence="4" id="KW-1015">Disulfide bond</keyword>
<accession>A0AAJ6NR01</accession>
<evidence type="ECO:0000256" key="6">
    <source>
        <dbReference type="SAM" id="Phobius"/>
    </source>
</evidence>
<dbReference type="GO" id="GO:0050660">
    <property type="term" value="F:flavin adenine dinucleotide binding"/>
    <property type="evidence" value="ECO:0007669"/>
    <property type="project" value="InterPro"/>
</dbReference>
<comment type="similarity">
    <text evidence="2">Belongs to the class-I pyridine nucleotide-disulfide oxidoreductase family.</text>
</comment>
<dbReference type="EMBL" id="CP124543">
    <property type="protein sequence ID" value="WGV24995.1"/>
    <property type="molecule type" value="Genomic_DNA"/>
</dbReference>
<evidence type="ECO:0000313" key="8">
    <source>
        <dbReference type="EMBL" id="WGV24995.1"/>
    </source>
</evidence>
<dbReference type="PANTHER" id="PTHR42737">
    <property type="entry name" value="GLUTATHIONE REDUCTASE"/>
    <property type="match status" value="1"/>
</dbReference>
<dbReference type="KEGG" id="hbq:QI031_25040"/>
<evidence type="ECO:0000259" key="7">
    <source>
        <dbReference type="Pfam" id="PF02852"/>
    </source>
</evidence>
<dbReference type="InterPro" id="IPR046952">
    <property type="entry name" value="GSHR/TRXR-like"/>
</dbReference>
<evidence type="ECO:0000256" key="3">
    <source>
        <dbReference type="ARBA" id="ARBA00023002"/>
    </source>
</evidence>
<dbReference type="PRINTS" id="PR00411">
    <property type="entry name" value="PNDRDTASEI"/>
</dbReference>
<keyword evidence="6" id="KW-0472">Membrane</keyword>
<dbReference type="GO" id="GO:0005829">
    <property type="term" value="C:cytosol"/>
    <property type="evidence" value="ECO:0007669"/>
    <property type="project" value="TreeGrafter"/>
</dbReference>
<protein>
    <recommendedName>
        <fullName evidence="7">Pyridine nucleotide-disulphide oxidoreductase dimerisation domain-containing protein</fullName>
    </recommendedName>
</protein>
<evidence type="ECO:0000313" key="9">
    <source>
        <dbReference type="Proteomes" id="UP001223520"/>
    </source>
</evidence>